<evidence type="ECO:0000256" key="7">
    <source>
        <dbReference type="ARBA" id="ARBA00022833"/>
    </source>
</evidence>
<dbReference type="GO" id="GO:0045148">
    <property type="term" value="F:tripeptide aminopeptidase activity"/>
    <property type="evidence" value="ECO:0007669"/>
    <property type="project" value="UniProtKB-UniRule"/>
</dbReference>
<dbReference type="Proteomes" id="UP000050969">
    <property type="component" value="Unassembled WGS sequence"/>
</dbReference>
<evidence type="ECO:0000256" key="5">
    <source>
        <dbReference type="ARBA" id="ARBA00022723"/>
    </source>
</evidence>
<protein>
    <recommendedName>
        <fullName evidence="9">Peptidase T</fullName>
        <ecNumber evidence="9">3.4.11.4</ecNumber>
    </recommendedName>
</protein>
<dbReference type="Pfam" id="PF07687">
    <property type="entry name" value="M20_dimer"/>
    <property type="match status" value="1"/>
</dbReference>
<organism evidence="13 14">
    <name type="scientific">Lacticaseibacillus saniviri JCM 17471 = DSM 24301</name>
    <dbReference type="NCBI Taxonomy" id="1293598"/>
    <lineage>
        <taxon>Bacteria</taxon>
        <taxon>Bacillati</taxon>
        <taxon>Bacillota</taxon>
        <taxon>Bacilli</taxon>
        <taxon>Lactobacillales</taxon>
        <taxon>Lactobacillaceae</taxon>
        <taxon>Lacticaseibacillus</taxon>
    </lineage>
</organism>
<comment type="cofactor">
    <cofactor evidence="11">
        <name>Zn(2+)</name>
        <dbReference type="ChEBI" id="CHEBI:29105"/>
    </cofactor>
    <text evidence="11">Binds 2 Zn(2+) ions per subunit.</text>
</comment>
<sequence>MQFIGPDLKGASPMNPTYIEQLFVKYAKINTRSDPARSATPTTPGQTELAQLIATDLKTLGMSDVQLNPANGYVTARLPSNTARKVSAIGFIAHLDTADFNAENIQPIVHPNYDGQDIRLPGATISVAQFPIFKTLKGQRLITSDGTTLLGVDDKAGIAEIMGAMQYLLAHPEIQHGDVAIGFGPDEEIGKGAKQFDAEQFHTAFAYTLDNGRPGDIEFETFNAAQATITIDGTAVHPGNAYHTLVNAIGIAQQLLNHFPENDVPEQSQNHEGFFLINQISGTVAHAEIDVIIRDFDDAKFEQRKQWLIETIATMNQQLDQPRIQYTLHDQYHNIGTAIATIPEIRELPLKVYRDMGLTPNIVPFRGGTDGNFITQKGIPTPNLFNGGGNYHGPYEFITVEEMVTAAEVVARMIIAHGA</sequence>
<name>A0A0R2MVF6_9LACO</name>
<gene>
    <name evidence="13" type="ORF">IV56_GL001617</name>
</gene>
<dbReference type="GO" id="GO:0008237">
    <property type="term" value="F:metallopeptidase activity"/>
    <property type="evidence" value="ECO:0007669"/>
    <property type="project" value="UniProtKB-KW"/>
</dbReference>
<evidence type="ECO:0000256" key="1">
    <source>
        <dbReference type="ARBA" id="ARBA00000870"/>
    </source>
</evidence>
<proteinExistence type="inferred from homology"/>
<feature type="binding site" evidence="11">
    <location>
        <position position="392"/>
    </location>
    <ligand>
        <name>Zn(2+)</name>
        <dbReference type="ChEBI" id="CHEBI:29105"/>
        <label>2</label>
    </ligand>
</feature>
<dbReference type="GO" id="GO:0006508">
    <property type="term" value="P:proteolysis"/>
    <property type="evidence" value="ECO:0007669"/>
    <property type="project" value="UniProtKB-UniRule"/>
</dbReference>
<reference evidence="13 14" key="1">
    <citation type="journal article" date="2015" name="Genome Announc.">
        <title>Expanding the biotechnology potential of lactobacilli through comparative genomics of 213 strains and associated genera.</title>
        <authorList>
            <person name="Sun Z."/>
            <person name="Harris H.M."/>
            <person name="McCann A."/>
            <person name="Guo C."/>
            <person name="Argimon S."/>
            <person name="Zhang W."/>
            <person name="Yang X."/>
            <person name="Jeffery I.B."/>
            <person name="Cooney J.C."/>
            <person name="Kagawa T.F."/>
            <person name="Liu W."/>
            <person name="Song Y."/>
            <person name="Salvetti E."/>
            <person name="Wrobel A."/>
            <person name="Rasinkangas P."/>
            <person name="Parkhill J."/>
            <person name="Rea M.C."/>
            <person name="O'Sullivan O."/>
            <person name="Ritari J."/>
            <person name="Douillard F.P."/>
            <person name="Paul Ross R."/>
            <person name="Yang R."/>
            <person name="Briner A.E."/>
            <person name="Felis G.E."/>
            <person name="de Vos W.M."/>
            <person name="Barrangou R."/>
            <person name="Klaenhammer T.R."/>
            <person name="Caufield P.W."/>
            <person name="Cui Y."/>
            <person name="Zhang H."/>
            <person name="O'Toole P.W."/>
        </authorList>
    </citation>
    <scope>NUCLEOTIDE SEQUENCE [LARGE SCALE GENOMIC DNA]</scope>
    <source>
        <strain evidence="13 14">DSM 24301</strain>
    </source>
</reference>
<dbReference type="STRING" id="1293598.IV56_GL001617"/>
<keyword evidence="6" id="KW-0378">Hydrolase</keyword>
<evidence type="ECO:0000256" key="2">
    <source>
        <dbReference type="ARBA" id="ARBA00009692"/>
    </source>
</evidence>
<dbReference type="Pfam" id="PF01546">
    <property type="entry name" value="Peptidase_M20"/>
    <property type="match status" value="1"/>
</dbReference>
<dbReference type="EMBL" id="JQCE01000042">
    <property type="protein sequence ID" value="KRO16256.1"/>
    <property type="molecule type" value="Genomic_DNA"/>
</dbReference>
<dbReference type="InterPro" id="IPR010161">
    <property type="entry name" value="Peptidase_M20B"/>
</dbReference>
<feature type="domain" description="Peptidase M20 dimerisation" evidence="12">
    <location>
        <begin position="220"/>
        <end position="315"/>
    </location>
</feature>
<evidence type="ECO:0000313" key="13">
    <source>
        <dbReference type="EMBL" id="KRO16256.1"/>
    </source>
</evidence>
<dbReference type="PROSITE" id="PS00758">
    <property type="entry name" value="ARGE_DAPE_CPG2_1"/>
    <property type="match status" value="1"/>
</dbReference>
<evidence type="ECO:0000256" key="4">
    <source>
        <dbReference type="ARBA" id="ARBA00022670"/>
    </source>
</evidence>
<dbReference type="Gene3D" id="3.40.630.10">
    <property type="entry name" value="Zn peptidases"/>
    <property type="match status" value="1"/>
</dbReference>
<dbReference type="NCBIfam" id="NF003976">
    <property type="entry name" value="PRK05469.1"/>
    <property type="match status" value="1"/>
</dbReference>
<feature type="active site" description="Proton acceptor" evidence="10">
    <location>
        <position position="187"/>
    </location>
</feature>
<dbReference type="InterPro" id="IPR036264">
    <property type="entry name" value="Bact_exopeptidase_dim_dom"/>
</dbReference>
<comment type="catalytic activity">
    <reaction evidence="1">
        <text>Release of the N-terminal residue from a tripeptide.</text>
        <dbReference type="EC" id="3.4.11.4"/>
    </reaction>
</comment>
<keyword evidence="7 11" id="KW-0862">Zinc</keyword>
<dbReference type="Gene3D" id="3.30.70.360">
    <property type="match status" value="1"/>
</dbReference>
<evidence type="ECO:0000256" key="6">
    <source>
        <dbReference type="ARBA" id="ARBA00022801"/>
    </source>
</evidence>
<dbReference type="PIRSF" id="PIRSF037215">
    <property type="entry name" value="Peptidase_M20B"/>
    <property type="match status" value="1"/>
</dbReference>
<dbReference type="InterPro" id="IPR001261">
    <property type="entry name" value="ArgE/DapE_CS"/>
</dbReference>
<evidence type="ECO:0000313" key="14">
    <source>
        <dbReference type="Proteomes" id="UP000050969"/>
    </source>
</evidence>
<comment type="similarity">
    <text evidence="2">Belongs to the peptidase M20B family.</text>
</comment>
<dbReference type="InterPro" id="IPR011650">
    <property type="entry name" value="Peptidase_M20_dimer"/>
</dbReference>
<dbReference type="GO" id="GO:0005829">
    <property type="term" value="C:cytosol"/>
    <property type="evidence" value="ECO:0007669"/>
    <property type="project" value="TreeGrafter"/>
</dbReference>
<dbReference type="AlphaFoldDB" id="A0A0R2MVF6"/>
<evidence type="ECO:0000256" key="11">
    <source>
        <dbReference type="PIRSR" id="PIRSR037215-2"/>
    </source>
</evidence>
<dbReference type="NCBIfam" id="NF009920">
    <property type="entry name" value="PRK13381.1"/>
    <property type="match status" value="1"/>
</dbReference>
<dbReference type="GO" id="GO:0006518">
    <property type="term" value="P:peptide metabolic process"/>
    <property type="evidence" value="ECO:0007669"/>
    <property type="project" value="InterPro"/>
</dbReference>
<dbReference type="SUPFAM" id="SSF55031">
    <property type="entry name" value="Bacterial exopeptidase dimerisation domain"/>
    <property type="match status" value="1"/>
</dbReference>
<keyword evidence="4" id="KW-0645">Protease</keyword>
<evidence type="ECO:0000256" key="8">
    <source>
        <dbReference type="ARBA" id="ARBA00023049"/>
    </source>
</evidence>
<feature type="binding site" evidence="11">
    <location>
        <position position="188"/>
    </location>
    <ligand>
        <name>Zn(2+)</name>
        <dbReference type="ChEBI" id="CHEBI:29105"/>
        <label>2</label>
    </ligand>
</feature>
<accession>A0A0R2MVF6</accession>
<comment type="caution">
    <text evidence="13">The sequence shown here is derived from an EMBL/GenBank/DDBJ whole genome shotgun (WGS) entry which is preliminary data.</text>
</comment>
<dbReference type="PATRIC" id="fig|1293598.4.peg.1686"/>
<evidence type="ECO:0000256" key="3">
    <source>
        <dbReference type="ARBA" id="ARBA00022438"/>
    </source>
</evidence>
<dbReference type="PROSITE" id="PS00759">
    <property type="entry name" value="ARGE_DAPE_CPG2_2"/>
    <property type="match status" value="1"/>
</dbReference>
<evidence type="ECO:0000259" key="12">
    <source>
        <dbReference type="Pfam" id="PF07687"/>
    </source>
</evidence>
<feature type="binding site" evidence="11">
    <location>
        <position position="153"/>
    </location>
    <ligand>
        <name>Zn(2+)</name>
        <dbReference type="ChEBI" id="CHEBI:29105"/>
        <label>2</label>
    </ligand>
</feature>
<dbReference type="GO" id="GO:0008270">
    <property type="term" value="F:zinc ion binding"/>
    <property type="evidence" value="ECO:0007669"/>
    <property type="project" value="InterPro"/>
</dbReference>
<dbReference type="NCBIfam" id="TIGR01882">
    <property type="entry name" value="peptidase-T"/>
    <property type="match status" value="1"/>
</dbReference>
<keyword evidence="8" id="KW-0482">Metalloprotease</keyword>
<dbReference type="PANTHER" id="PTHR42994:SF1">
    <property type="entry name" value="PEPTIDASE T"/>
    <property type="match status" value="1"/>
</dbReference>
<feature type="active site" evidence="10">
    <location>
        <position position="96"/>
    </location>
</feature>
<feature type="binding site" evidence="11">
    <location>
        <position position="210"/>
    </location>
    <ligand>
        <name>Zn(2+)</name>
        <dbReference type="ChEBI" id="CHEBI:29105"/>
        <label>1</label>
    </ligand>
</feature>
<evidence type="ECO:0000256" key="9">
    <source>
        <dbReference type="NCBIfam" id="TIGR01882"/>
    </source>
</evidence>
<dbReference type="InterPro" id="IPR002933">
    <property type="entry name" value="Peptidase_M20"/>
</dbReference>
<evidence type="ECO:0000256" key="10">
    <source>
        <dbReference type="PIRSR" id="PIRSR037215-1"/>
    </source>
</evidence>
<dbReference type="PANTHER" id="PTHR42994">
    <property type="entry name" value="PEPTIDASE T"/>
    <property type="match status" value="1"/>
</dbReference>
<keyword evidence="14" id="KW-1185">Reference proteome</keyword>
<keyword evidence="3" id="KW-0031">Aminopeptidase</keyword>
<keyword evidence="5 11" id="KW-0479">Metal-binding</keyword>
<dbReference type="EC" id="3.4.11.4" evidence="9"/>
<dbReference type="CDD" id="cd03892">
    <property type="entry name" value="M20_peptT"/>
    <property type="match status" value="1"/>
</dbReference>
<dbReference type="SUPFAM" id="SSF53187">
    <property type="entry name" value="Zn-dependent exopeptidases"/>
    <property type="match status" value="1"/>
</dbReference>
<feature type="binding site" evidence="11">
    <location>
        <position position="153"/>
    </location>
    <ligand>
        <name>Zn(2+)</name>
        <dbReference type="ChEBI" id="CHEBI:29105"/>
        <label>1</label>
    </ligand>
</feature>
<feature type="binding site" evidence="11">
    <location>
        <position position="94"/>
    </location>
    <ligand>
        <name>Zn(2+)</name>
        <dbReference type="ChEBI" id="CHEBI:29105"/>
        <label>1</label>
    </ligand>
</feature>